<dbReference type="Pfam" id="PF03372">
    <property type="entry name" value="Exo_endo_phos"/>
    <property type="match status" value="1"/>
</dbReference>
<dbReference type="Gene3D" id="3.60.10.10">
    <property type="entry name" value="Endonuclease/exonuclease/phosphatase"/>
    <property type="match status" value="1"/>
</dbReference>
<proteinExistence type="predicted"/>
<reference evidence="3" key="1">
    <citation type="journal article" date="2014" name="Science">
        <title>Structural and functional partitioning of bread wheat chromosome 3B.</title>
        <authorList>
            <person name="Choulet F."/>
            <person name="Alberti A."/>
            <person name="Theil S."/>
            <person name="Glover N."/>
            <person name="Barbe V."/>
            <person name="Daron J."/>
            <person name="Pingault L."/>
            <person name="Sourdille P."/>
            <person name="Couloux A."/>
            <person name="Paux E."/>
            <person name="Leroy P."/>
            <person name="Mangenot S."/>
            <person name="Guilhot N."/>
            <person name="Le Gouis J."/>
            <person name="Balfourier F."/>
            <person name="Alaux M."/>
            <person name="Jamilloux V."/>
            <person name="Poulain J."/>
            <person name="Durand C."/>
            <person name="Bellec A."/>
            <person name="Gaspin C."/>
            <person name="Safar J."/>
            <person name="Dolezel J."/>
            <person name="Rogers J."/>
            <person name="Vandepoele K."/>
            <person name="Aury J.M."/>
            <person name="Mayer K."/>
            <person name="Berges H."/>
            <person name="Quesneville H."/>
            <person name="Wincker P."/>
            <person name="Feuillet C."/>
        </authorList>
    </citation>
    <scope>NUCLEOTIDE SEQUENCE</scope>
</reference>
<dbReference type="InterPro" id="IPR005135">
    <property type="entry name" value="Endo/exonuclease/phosphatase"/>
</dbReference>
<protein>
    <recommendedName>
        <fullName evidence="2">Endonuclease/exonuclease/phosphatase domain-containing protein</fullName>
    </recommendedName>
</protein>
<name>A0A077RQW0_WHEAT</name>
<dbReference type="Gramene" id="TraesARI3B03G01791930.1">
    <property type="protein sequence ID" value="TraesARI3B03G01791930.1"/>
    <property type="gene ID" value="TraesARI3B03G01791930"/>
</dbReference>
<dbReference type="HOGENOM" id="CLU_050478_1_0_1"/>
<keyword evidence="1" id="KW-0378">Hydrolase</keyword>
<dbReference type="Gramene" id="TraesSYM3B03G01784410.1">
    <property type="protein sequence ID" value="TraesSYM3B03G01784410.1"/>
    <property type="gene ID" value="TraesSYM3B03G01784410"/>
</dbReference>
<dbReference type="PANTHER" id="PTHR15822">
    <property type="entry name" value="TRAF AND TNF RECEPTOR-ASSOCIATED PROTEIN"/>
    <property type="match status" value="1"/>
</dbReference>
<dbReference type="EMBL" id="HG670306">
    <property type="protein sequence ID" value="CDM82217.1"/>
    <property type="molecule type" value="Genomic_DNA"/>
</dbReference>
<dbReference type="Gramene" id="TraesJUL3B03G01776690.1">
    <property type="protein sequence ID" value="TraesJUL3B03G01776690.1"/>
    <property type="gene ID" value="TraesJUL3B03G01776690"/>
</dbReference>
<dbReference type="CDD" id="cd09080">
    <property type="entry name" value="TDP2"/>
    <property type="match status" value="1"/>
</dbReference>
<dbReference type="GO" id="GO:0016787">
    <property type="term" value="F:hydrolase activity"/>
    <property type="evidence" value="ECO:0007669"/>
    <property type="project" value="UniProtKB-KW"/>
</dbReference>
<dbReference type="AlphaFoldDB" id="A0A077RQW0"/>
<dbReference type="Gramene" id="TraesNOR3B03G01785690.1">
    <property type="protein sequence ID" value="TraesNOR3B03G01785690.1"/>
    <property type="gene ID" value="TraesNOR3B03G01785690"/>
</dbReference>
<gene>
    <name evidence="3" type="ORF">TRAES_3BF047400010CFD_c1</name>
</gene>
<dbReference type="InterPro" id="IPR036691">
    <property type="entry name" value="Endo/exonu/phosph_ase_sf"/>
</dbReference>
<evidence type="ECO:0000259" key="2">
    <source>
        <dbReference type="Pfam" id="PF03372"/>
    </source>
</evidence>
<dbReference type="PANTHER" id="PTHR15822:SF24">
    <property type="entry name" value="ENDONUCLEASE_EXONUCLEASE_PHOSPHATASE DOMAIN-CONTAINING PROTEIN"/>
    <property type="match status" value="1"/>
</dbReference>
<dbReference type="FunFam" id="3.60.10.10:FF:000058">
    <property type="entry name" value="Tyrosyl-DNA phosphodiesterase 2"/>
    <property type="match status" value="1"/>
</dbReference>
<dbReference type="InterPro" id="IPR051547">
    <property type="entry name" value="TDP2-like"/>
</dbReference>
<dbReference type="SUPFAM" id="SSF56219">
    <property type="entry name" value="DNase I-like"/>
    <property type="match status" value="1"/>
</dbReference>
<feature type="domain" description="Endonuclease/exonuclease/phosphatase" evidence="2">
    <location>
        <begin position="27"/>
        <end position="210"/>
    </location>
</feature>
<evidence type="ECO:0000313" key="3">
    <source>
        <dbReference type="EMBL" id="CDM82217.1"/>
    </source>
</evidence>
<accession>A0A077RQW0</accession>
<organism evidence="3">
    <name type="scientific">Triticum aestivum</name>
    <name type="common">Wheat</name>
    <dbReference type="NCBI Taxonomy" id="4565"/>
    <lineage>
        <taxon>Eukaryota</taxon>
        <taxon>Viridiplantae</taxon>
        <taxon>Streptophyta</taxon>
        <taxon>Embryophyta</taxon>
        <taxon>Tracheophyta</taxon>
        <taxon>Spermatophyta</taxon>
        <taxon>Magnoliopsida</taxon>
        <taxon>Liliopsida</taxon>
        <taxon>Poales</taxon>
        <taxon>Poaceae</taxon>
        <taxon>BOP clade</taxon>
        <taxon>Pooideae</taxon>
        <taxon>Triticodae</taxon>
        <taxon>Triticeae</taxon>
        <taxon>Triticinae</taxon>
        <taxon>Triticum</taxon>
    </lineage>
</organism>
<sequence length="305" mass="34778">MKKTRKGEDKAATESGEQDGKMQIKFMTYNVWCREDVVVHKRMKAIGEHVRKHSPDVIFFQEVTPYIHSIFESFAWWKSYHCSPVPPEDQTGNRHFCLMMSKLRLQGYARWKFGTSPTGKCYLEADITPGPASSTQPIRIATTQLECPVPPESMHLRERYMQAKHAVSALSSADNVVFGGDMSWDDDADLPFPLHNGWFDAWAKLTCGTDSYSGWTCDSFWVEKLGEFNGHIVHEPWTKKRSDRFLCKLQDYTLKTIQLIDGGQGFGGFGPVHGIRYTNYRTCIISDVALRQSCHRGLVLTIVPK</sequence>
<evidence type="ECO:0000256" key="1">
    <source>
        <dbReference type="ARBA" id="ARBA00022801"/>
    </source>
</evidence>